<keyword evidence="4" id="KW-1185">Reference proteome</keyword>
<evidence type="ECO:0000256" key="1">
    <source>
        <dbReference type="ARBA" id="ARBA00004123"/>
    </source>
</evidence>
<dbReference type="GO" id="GO:0005634">
    <property type="term" value="C:nucleus"/>
    <property type="evidence" value="ECO:0007669"/>
    <property type="project" value="UniProtKB-SubCell"/>
</dbReference>
<accession>A0A9P7GA14</accession>
<evidence type="ECO:0000313" key="3">
    <source>
        <dbReference type="EMBL" id="KAG5645724.1"/>
    </source>
</evidence>
<evidence type="ECO:0000313" key="4">
    <source>
        <dbReference type="Proteomes" id="UP000775547"/>
    </source>
</evidence>
<reference evidence="3" key="2">
    <citation type="submission" date="2021-10" db="EMBL/GenBank/DDBJ databases">
        <title>Phylogenomics reveals ancestral predisposition of the termite-cultivated fungus Termitomyces towards a domesticated lifestyle.</title>
        <authorList>
            <person name="Auxier B."/>
            <person name="Grum-Grzhimaylo A."/>
            <person name="Cardenas M.E."/>
            <person name="Lodge J.D."/>
            <person name="Laessoe T."/>
            <person name="Pedersen O."/>
            <person name="Smith M.E."/>
            <person name="Kuyper T.W."/>
            <person name="Franco-Molano E.A."/>
            <person name="Baroni T.J."/>
            <person name="Aanen D.K."/>
        </authorList>
    </citation>
    <scope>NUCLEOTIDE SEQUENCE</scope>
    <source>
        <strain evidence="3">AP01</strain>
        <tissue evidence="3">Mycelium</tissue>
    </source>
</reference>
<sequence>MASSSADEPICSSVSQLTPAKKRRKGAARLSCAECRRFVLASTQELHEKISELATRVRQLEDALRASHSHLTSEQHPLLSDELLKIKAPLQREAAPHRDPHNNPVKEEETAADVVDAFGSLSVSVSGQAKYFGQTAGSWYFLQNELPEDQLGDQLASLRNVLPPDILKRASALTVSTPYQSSESKHASTQDLLWYLPPADKALELRCIYFSHAAWMYNPISQESFDTQIYTQFYDLNVGPFANDHTLCHRLSLLFMVLAIGSLMDTSLPAYNLEAEKYHQLARAALFTNSIFEEPTISAVQALVGCL</sequence>
<dbReference type="PANTHER" id="PTHR31001">
    <property type="entry name" value="UNCHARACTERIZED TRANSCRIPTIONAL REGULATORY PROTEIN"/>
    <property type="match status" value="1"/>
</dbReference>
<dbReference type="PANTHER" id="PTHR31001:SF56">
    <property type="entry name" value="ZN(2)-C6 FUNGAL-TYPE DOMAIN-CONTAINING PROTEIN"/>
    <property type="match status" value="1"/>
</dbReference>
<evidence type="ECO:0008006" key="5">
    <source>
        <dbReference type="Google" id="ProtNLM"/>
    </source>
</evidence>
<evidence type="ECO:0000256" key="2">
    <source>
        <dbReference type="ARBA" id="ARBA00023242"/>
    </source>
</evidence>
<dbReference type="OrthoDB" id="424974at2759"/>
<dbReference type="InterPro" id="IPR050613">
    <property type="entry name" value="Sec_Metabolite_Reg"/>
</dbReference>
<dbReference type="AlphaFoldDB" id="A0A9P7GA14"/>
<name>A0A9P7GA14_9AGAR</name>
<organism evidence="3 4">
    <name type="scientific">Asterophora parasitica</name>
    <dbReference type="NCBI Taxonomy" id="117018"/>
    <lineage>
        <taxon>Eukaryota</taxon>
        <taxon>Fungi</taxon>
        <taxon>Dikarya</taxon>
        <taxon>Basidiomycota</taxon>
        <taxon>Agaricomycotina</taxon>
        <taxon>Agaricomycetes</taxon>
        <taxon>Agaricomycetidae</taxon>
        <taxon>Agaricales</taxon>
        <taxon>Tricholomatineae</taxon>
        <taxon>Lyophyllaceae</taxon>
        <taxon>Asterophora</taxon>
    </lineage>
</organism>
<protein>
    <recommendedName>
        <fullName evidence="5">Transcription factor domain-containing protein</fullName>
    </recommendedName>
</protein>
<dbReference type="CDD" id="cd12148">
    <property type="entry name" value="fungal_TF_MHR"/>
    <property type="match status" value="1"/>
</dbReference>
<comment type="subcellular location">
    <subcellularLocation>
        <location evidence="1">Nucleus</location>
    </subcellularLocation>
</comment>
<keyword evidence="2" id="KW-0539">Nucleus</keyword>
<dbReference type="EMBL" id="JABCKV010000033">
    <property type="protein sequence ID" value="KAG5645724.1"/>
    <property type="molecule type" value="Genomic_DNA"/>
</dbReference>
<dbReference type="Proteomes" id="UP000775547">
    <property type="component" value="Unassembled WGS sequence"/>
</dbReference>
<reference evidence="3" key="1">
    <citation type="submission" date="2020-07" db="EMBL/GenBank/DDBJ databases">
        <authorList>
            <person name="Nieuwenhuis M."/>
            <person name="Van De Peppel L.J.J."/>
        </authorList>
    </citation>
    <scope>NUCLEOTIDE SEQUENCE</scope>
    <source>
        <strain evidence="3">AP01</strain>
        <tissue evidence="3">Mycelium</tissue>
    </source>
</reference>
<gene>
    <name evidence="3" type="ORF">DXG03_005419</name>
</gene>
<proteinExistence type="predicted"/>
<comment type="caution">
    <text evidence="3">The sequence shown here is derived from an EMBL/GenBank/DDBJ whole genome shotgun (WGS) entry which is preliminary data.</text>
</comment>